<dbReference type="EMBL" id="CP058909">
    <property type="protein sequence ID" value="QLH80303.1"/>
    <property type="molecule type" value="Genomic_DNA"/>
</dbReference>
<dbReference type="GeneID" id="56081141"/>
<evidence type="ECO:0000313" key="3">
    <source>
        <dbReference type="Proteomes" id="UP000509346"/>
    </source>
</evidence>
<organism evidence="2 3">
    <name type="scientific">Halosimplex pelagicum</name>
    <dbReference type="NCBI Taxonomy" id="869886"/>
    <lineage>
        <taxon>Archaea</taxon>
        <taxon>Methanobacteriati</taxon>
        <taxon>Methanobacteriota</taxon>
        <taxon>Stenosarchaea group</taxon>
        <taxon>Halobacteria</taxon>
        <taxon>Halobacteriales</taxon>
        <taxon>Haloarculaceae</taxon>
        <taxon>Halosimplex</taxon>
    </lineage>
</organism>
<dbReference type="RefSeq" id="WP_179920134.1">
    <property type="nucleotide sequence ID" value="NZ_CP058909.1"/>
</dbReference>
<gene>
    <name evidence="2" type="ORF">HZS54_01090</name>
</gene>
<dbReference type="KEGG" id="hpel:HZS54_01090"/>
<keyword evidence="3" id="KW-1185">Reference proteome</keyword>
<keyword evidence="1" id="KW-1133">Transmembrane helix</keyword>
<evidence type="ECO:0000313" key="2">
    <source>
        <dbReference type="EMBL" id="QLH80303.1"/>
    </source>
</evidence>
<reference evidence="2 3" key="1">
    <citation type="submission" date="2020-07" db="EMBL/GenBank/DDBJ databases">
        <title>Halosimplex litoreum sp. nov. and Halosimplex rubrum sp. nov., isolated from different salt environments.</title>
        <authorList>
            <person name="Cui H."/>
        </authorList>
    </citation>
    <scope>NUCLEOTIDE SEQUENCE [LARGE SCALE GENOMIC DNA]</scope>
    <source>
        <strain evidence="2 3">R2</strain>
    </source>
</reference>
<sequence length="67" mass="6922">MDDALRRRLNAILGLSILAVSLLLGLVLGRTRQDELFLAAGSLVVLVSVAIALALARSNPPGEVDGG</sequence>
<dbReference type="AlphaFoldDB" id="A0A7D5P3X8"/>
<evidence type="ECO:0000256" key="1">
    <source>
        <dbReference type="SAM" id="Phobius"/>
    </source>
</evidence>
<name>A0A7D5P3X8_9EURY</name>
<accession>A0A7D5P3X8</accession>
<keyword evidence="1" id="KW-0812">Transmembrane</keyword>
<feature type="transmembrane region" description="Helical" evidence="1">
    <location>
        <begin position="36"/>
        <end position="56"/>
    </location>
</feature>
<proteinExistence type="predicted"/>
<keyword evidence="1" id="KW-0472">Membrane</keyword>
<protein>
    <submittedName>
        <fullName evidence="2">Uncharacterized protein</fullName>
    </submittedName>
</protein>
<feature type="transmembrane region" description="Helical" evidence="1">
    <location>
        <begin position="12"/>
        <end position="29"/>
    </location>
</feature>
<dbReference type="Proteomes" id="UP000509346">
    <property type="component" value="Chromosome"/>
</dbReference>